<accession>A0A482J3S6</accession>
<evidence type="ECO:0000313" key="2">
    <source>
        <dbReference type="Proteomes" id="UP000253772"/>
    </source>
</evidence>
<protein>
    <submittedName>
        <fullName evidence="1">Uncharacterized protein</fullName>
    </submittedName>
</protein>
<evidence type="ECO:0000313" key="1">
    <source>
        <dbReference type="EMBL" id="QBP14267.1"/>
    </source>
</evidence>
<sequence>MKQGGATRPGGLNVLVIDNGRAKCGRELIHSHSLMQSCDPEGSRLDICGTELPRLVAASPSAPGN</sequence>
<dbReference type="EMBL" id="CP037901">
    <property type="protein sequence ID" value="QBP14267.1"/>
    <property type="molecule type" value="Genomic_DNA"/>
</dbReference>
<reference evidence="1 2" key="1">
    <citation type="submission" date="2019-03" db="EMBL/GenBank/DDBJ databases">
        <title>Comparative insights into the high quality Complete genome sequence of highly metal resistant Cupriavidus metallidurans strain BS1 isolated from a gold-copper mine.</title>
        <authorList>
            <person name="Mazhar H.S."/>
            <person name="Rensing C."/>
        </authorList>
    </citation>
    <scope>NUCLEOTIDE SEQUENCE [LARGE SCALE GENOMIC DNA]</scope>
    <source>
        <strain evidence="1 2">BS1</strain>
    </source>
</reference>
<gene>
    <name evidence="1" type="ORF">DDF84_031005</name>
</gene>
<organism evidence="1 2">
    <name type="scientific">Cupriavidus metallidurans</name>
    <dbReference type="NCBI Taxonomy" id="119219"/>
    <lineage>
        <taxon>Bacteria</taxon>
        <taxon>Pseudomonadati</taxon>
        <taxon>Pseudomonadota</taxon>
        <taxon>Betaproteobacteria</taxon>
        <taxon>Burkholderiales</taxon>
        <taxon>Burkholderiaceae</taxon>
        <taxon>Cupriavidus</taxon>
    </lineage>
</organism>
<name>A0A482J3S6_9BURK</name>
<dbReference type="AlphaFoldDB" id="A0A482J3S6"/>
<dbReference type="Proteomes" id="UP000253772">
    <property type="component" value="Chromosome c2"/>
</dbReference>
<proteinExistence type="predicted"/>